<dbReference type="InterPro" id="IPR000629">
    <property type="entry name" value="RNA-helicase_DEAD-box_CS"/>
</dbReference>
<feature type="domain" description="Helicase C-terminal" evidence="10">
    <location>
        <begin position="243"/>
        <end position="390"/>
    </location>
</feature>
<evidence type="ECO:0000256" key="4">
    <source>
        <dbReference type="ARBA" id="ARBA00022840"/>
    </source>
</evidence>
<evidence type="ECO:0000259" key="9">
    <source>
        <dbReference type="PROSITE" id="PS51192"/>
    </source>
</evidence>
<feature type="short sequence motif" description="Q motif" evidence="6">
    <location>
        <begin position="10"/>
        <end position="38"/>
    </location>
</feature>
<evidence type="ECO:0000256" key="6">
    <source>
        <dbReference type="PROSITE-ProRule" id="PRU00552"/>
    </source>
</evidence>
<dbReference type="PATRIC" id="fig|1231190.3.peg.819"/>
<feature type="region of interest" description="Disordered" evidence="8">
    <location>
        <begin position="378"/>
        <end position="473"/>
    </location>
</feature>
<keyword evidence="1 7" id="KW-0547">Nucleotide-binding</keyword>
<dbReference type="SMART" id="SM00487">
    <property type="entry name" value="DEXDc"/>
    <property type="match status" value="1"/>
</dbReference>
<dbReference type="GO" id="GO:0003724">
    <property type="term" value="F:RNA helicase activity"/>
    <property type="evidence" value="ECO:0007669"/>
    <property type="project" value="InterPro"/>
</dbReference>
<dbReference type="EMBL" id="AMSI01000002">
    <property type="protein sequence ID" value="EKF43924.1"/>
    <property type="molecule type" value="Genomic_DNA"/>
</dbReference>
<reference evidence="12 13" key="1">
    <citation type="journal article" date="2012" name="J. Bacteriol.">
        <title>Genome Sequence of Nitratireductor indicus Type Strain C115.</title>
        <authorList>
            <person name="Lai Q."/>
            <person name="Li G."/>
            <person name="Yu Z."/>
            <person name="Shao Z."/>
        </authorList>
    </citation>
    <scope>NUCLEOTIDE SEQUENCE [LARGE SCALE GENOMIC DNA]</scope>
    <source>
        <strain evidence="12 13">C115</strain>
    </source>
</reference>
<dbReference type="InterPro" id="IPR044742">
    <property type="entry name" value="DEAD/DEAH_RhlB"/>
</dbReference>
<protein>
    <submittedName>
        <fullName evidence="12">DEAD/DEAH box helicase</fullName>
    </submittedName>
</protein>
<feature type="compositionally biased region" description="Basic residues" evidence="8">
    <location>
        <begin position="406"/>
        <end position="417"/>
    </location>
</feature>
<keyword evidence="13" id="KW-1185">Reference proteome</keyword>
<dbReference type="eggNOG" id="COG0513">
    <property type="taxonomic scope" value="Bacteria"/>
</dbReference>
<feature type="compositionally biased region" description="Basic residues" evidence="8">
    <location>
        <begin position="456"/>
        <end position="467"/>
    </location>
</feature>
<sequence>MTDNNAAKPQGFAELGITGGLLKAALDVGFETPKPIQEKAIPAMLQGRDVLGIAQTGSGKTAAFSLPILSQIIGLGTKRLPRTARALILCPTRELAVQIDEVVRSLAKHAHLATALVLGGVSRGSQVRRLAQGVDVLIATPGRLTDIVRSGELSLAETRWLVLDEADRMLDMGFINDVRRIARATHTDRQTALFSATMPKEIDQLAGSLLKEPLRVEIARESTTAGEIKQGLIMARTRQKRKILSDMLADEKLRSVIVFARTKHGADRVTRDLTRDGFEAAVIHGNKSQNARQRALNGFRDGSMRILVATDIAARGIDVPGVTHVINFDLPDQPESYVHRIGRTGRNGASGEAITLCDPTEADKLKAVEKTIRSRLPLLADFTPEPDPVRPNPQAHRPAGAAQAQPHHRASGPKKTGKPGNADEGGREPRKRQANRPERGAVVAKSGEGRPESAKPGRRRKRNRGRRPNAQAA</sequence>
<dbReference type="PROSITE" id="PS51192">
    <property type="entry name" value="HELICASE_ATP_BIND_1"/>
    <property type="match status" value="1"/>
</dbReference>
<dbReference type="STRING" id="721133.SAMN05216176_101534"/>
<dbReference type="InterPro" id="IPR011545">
    <property type="entry name" value="DEAD/DEAH_box_helicase_dom"/>
</dbReference>
<gene>
    <name evidence="12" type="ORF">NA8A_03910</name>
</gene>
<dbReference type="PANTHER" id="PTHR47959">
    <property type="entry name" value="ATP-DEPENDENT RNA HELICASE RHLE-RELATED"/>
    <property type="match status" value="1"/>
</dbReference>
<dbReference type="PANTHER" id="PTHR47959:SF13">
    <property type="entry name" value="ATP-DEPENDENT RNA HELICASE RHLE"/>
    <property type="match status" value="1"/>
</dbReference>
<dbReference type="SUPFAM" id="SSF52540">
    <property type="entry name" value="P-loop containing nucleoside triphosphate hydrolases"/>
    <property type="match status" value="1"/>
</dbReference>
<feature type="domain" description="DEAD-box RNA helicase Q" evidence="11">
    <location>
        <begin position="10"/>
        <end position="38"/>
    </location>
</feature>
<proteinExistence type="inferred from homology"/>
<dbReference type="InterPro" id="IPR014014">
    <property type="entry name" value="RNA_helicase_DEAD_Q_motif"/>
</dbReference>
<evidence type="ECO:0000313" key="13">
    <source>
        <dbReference type="Proteomes" id="UP000007374"/>
    </source>
</evidence>
<dbReference type="InterPro" id="IPR027417">
    <property type="entry name" value="P-loop_NTPase"/>
</dbReference>
<evidence type="ECO:0000256" key="5">
    <source>
        <dbReference type="ARBA" id="ARBA00038437"/>
    </source>
</evidence>
<dbReference type="OrthoDB" id="9805696at2"/>
<comment type="caution">
    <text evidence="12">The sequence shown here is derived from an EMBL/GenBank/DDBJ whole genome shotgun (WGS) entry which is preliminary data.</text>
</comment>
<evidence type="ECO:0000256" key="3">
    <source>
        <dbReference type="ARBA" id="ARBA00022806"/>
    </source>
</evidence>
<accession>K2P179</accession>
<dbReference type="PROSITE" id="PS00039">
    <property type="entry name" value="DEAD_ATP_HELICASE"/>
    <property type="match status" value="1"/>
</dbReference>
<dbReference type="PROSITE" id="PS51195">
    <property type="entry name" value="Q_MOTIF"/>
    <property type="match status" value="1"/>
</dbReference>
<dbReference type="RefSeq" id="WP_009756059.1">
    <property type="nucleotide sequence ID" value="NZ_AMSI01000002.1"/>
</dbReference>
<dbReference type="GO" id="GO:0005524">
    <property type="term" value="F:ATP binding"/>
    <property type="evidence" value="ECO:0007669"/>
    <property type="project" value="UniProtKB-KW"/>
</dbReference>
<keyword evidence="3 7" id="KW-0347">Helicase</keyword>
<organism evidence="12 13">
    <name type="scientific">Nitratireductor indicus C115</name>
    <dbReference type="NCBI Taxonomy" id="1231190"/>
    <lineage>
        <taxon>Bacteria</taxon>
        <taxon>Pseudomonadati</taxon>
        <taxon>Pseudomonadota</taxon>
        <taxon>Alphaproteobacteria</taxon>
        <taxon>Hyphomicrobiales</taxon>
        <taxon>Phyllobacteriaceae</taxon>
        <taxon>Nitratireductor</taxon>
    </lineage>
</organism>
<dbReference type="SMART" id="SM00490">
    <property type="entry name" value="HELICc"/>
    <property type="match status" value="1"/>
</dbReference>
<dbReference type="GO" id="GO:0005829">
    <property type="term" value="C:cytosol"/>
    <property type="evidence" value="ECO:0007669"/>
    <property type="project" value="TreeGrafter"/>
</dbReference>
<comment type="similarity">
    <text evidence="5 7">Belongs to the DEAD box helicase family.</text>
</comment>
<dbReference type="Proteomes" id="UP000007374">
    <property type="component" value="Unassembled WGS sequence"/>
</dbReference>
<dbReference type="Pfam" id="PF00271">
    <property type="entry name" value="Helicase_C"/>
    <property type="match status" value="1"/>
</dbReference>
<dbReference type="Pfam" id="PF00270">
    <property type="entry name" value="DEAD"/>
    <property type="match status" value="1"/>
</dbReference>
<evidence type="ECO:0000256" key="8">
    <source>
        <dbReference type="SAM" id="MobiDB-lite"/>
    </source>
</evidence>
<dbReference type="GO" id="GO:0003676">
    <property type="term" value="F:nucleic acid binding"/>
    <property type="evidence" value="ECO:0007669"/>
    <property type="project" value="InterPro"/>
</dbReference>
<dbReference type="InterPro" id="IPR050079">
    <property type="entry name" value="DEAD_box_RNA_helicase"/>
</dbReference>
<evidence type="ECO:0000259" key="10">
    <source>
        <dbReference type="PROSITE" id="PS51194"/>
    </source>
</evidence>
<keyword evidence="2 7" id="KW-0378">Hydrolase</keyword>
<evidence type="ECO:0000256" key="2">
    <source>
        <dbReference type="ARBA" id="ARBA00022801"/>
    </source>
</evidence>
<dbReference type="InterPro" id="IPR014001">
    <property type="entry name" value="Helicase_ATP-bd"/>
</dbReference>
<dbReference type="CDD" id="cd18787">
    <property type="entry name" value="SF2_C_DEAD"/>
    <property type="match status" value="1"/>
</dbReference>
<feature type="domain" description="Helicase ATP-binding" evidence="9">
    <location>
        <begin position="41"/>
        <end position="216"/>
    </location>
</feature>
<name>K2P179_9HYPH</name>
<evidence type="ECO:0000313" key="12">
    <source>
        <dbReference type="EMBL" id="EKF43924.1"/>
    </source>
</evidence>
<dbReference type="Gene3D" id="3.40.50.300">
    <property type="entry name" value="P-loop containing nucleotide triphosphate hydrolases"/>
    <property type="match status" value="2"/>
</dbReference>
<evidence type="ECO:0000256" key="7">
    <source>
        <dbReference type="RuleBase" id="RU000492"/>
    </source>
</evidence>
<evidence type="ECO:0000259" key="11">
    <source>
        <dbReference type="PROSITE" id="PS51195"/>
    </source>
</evidence>
<keyword evidence="4 7" id="KW-0067">ATP-binding</keyword>
<dbReference type="AlphaFoldDB" id="K2P179"/>
<dbReference type="GO" id="GO:0016787">
    <property type="term" value="F:hydrolase activity"/>
    <property type="evidence" value="ECO:0007669"/>
    <property type="project" value="UniProtKB-KW"/>
</dbReference>
<dbReference type="PROSITE" id="PS51194">
    <property type="entry name" value="HELICASE_CTER"/>
    <property type="match status" value="1"/>
</dbReference>
<dbReference type="InterPro" id="IPR001650">
    <property type="entry name" value="Helicase_C-like"/>
</dbReference>
<evidence type="ECO:0000256" key="1">
    <source>
        <dbReference type="ARBA" id="ARBA00022741"/>
    </source>
</evidence>
<dbReference type="CDD" id="cd00268">
    <property type="entry name" value="DEADc"/>
    <property type="match status" value="1"/>
</dbReference>